<keyword evidence="4" id="KW-0521">NADP</keyword>
<evidence type="ECO:0000256" key="4">
    <source>
        <dbReference type="ARBA" id="ARBA00022857"/>
    </source>
</evidence>
<dbReference type="GO" id="GO:0050661">
    <property type="term" value="F:NADP binding"/>
    <property type="evidence" value="ECO:0007669"/>
    <property type="project" value="InterPro"/>
</dbReference>
<evidence type="ECO:0000313" key="8">
    <source>
        <dbReference type="Proteomes" id="UP000311605"/>
    </source>
</evidence>
<dbReference type="PANTHER" id="PTHR43303:SF4">
    <property type="entry name" value="NADPH DEHYDROGENASE C23G7.10C-RELATED"/>
    <property type="match status" value="1"/>
</dbReference>
<accession>A0A5C4X9K9</accession>
<keyword evidence="3" id="KW-0288">FMN</keyword>
<name>A0A5C4X9K9_9HYPH</name>
<evidence type="ECO:0000259" key="6">
    <source>
        <dbReference type="Pfam" id="PF00724"/>
    </source>
</evidence>
<evidence type="ECO:0000313" key="7">
    <source>
        <dbReference type="EMBL" id="TNM60146.1"/>
    </source>
</evidence>
<keyword evidence="2" id="KW-0285">Flavoprotein</keyword>
<dbReference type="Pfam" id="PF00724">
    <property type="entry name" value="Oxidored_FMN"/>
    <property type="match status" value="1"/>
</dbReference>
<dbReference type="OrthoDB" id="9804454at2"/>
<keyword evidence="5" id="KW-0560">Oxidoreductase</keyword>
<evidence type="ECO:0000256" key="5">
    <source>
        <dbReference type="ARBA" id="ARBA00023002"/>
    </source>
</evidence>
<reference evidence="7 8" key="1">
    <citation type="submission" date="2019-06" db="EMBL/GenBank/DDBJ databases">
        <title>The draft genome of Rhizobium smilacinae PTYR-5.</title>
        <authorList>
            <person name="Liu L."/>
            <person name="Li L."/>
            <person name="Zhang X."/>
        </authorList>
    </citation>
    <scope>NUCLEOTIDE SEQUENCE [LARGE SCALE GENOMIC DNA]</scope>
    <source>
        <strain evidence="7 8">PTYR-5</strain>
    </source>
</reference>
<dbReference type="RefSeq" id="WP_139679350.1">
    <property type="nucleotide sequence ID" value="NZ_VDMN01000010.1"/>
</dbReference>
<dbReference type="InterPro" id="IPR001155">
    <property type="entry name" value="OxRdtase_FMN_N"/>
</dbReference>
<comment type="caution">
    <text evidence="7">The sequence shown here is derived from an EMBL/GenBank/DDBJ whole genome shotgun (WGS) entry which is preliminary data.</text>
</comment>
<proteinExistence type="predicted"/>
<sequence>MSTPLLFQPRTFRGVTLKNRVVVSPMGTYAAEDGRLTPFQFAHYERMAMGGAGLVIMEQTFVTRAGRVSNGDPGLWADSHIEPMARLVSEMKRYGAKTAIQISHGGRKGGQQRAFEGNGPISDRNLAAGDEQLYPMGASAIPLSEGWLTPVEMSEAQIEGIVDAFVAGARRALLAGFDLLELHLAHGYLLQSFLSPLANQRADQWGGSLENRMRLALAVVARLRDLMPDSMPLFARLSVTDWMDGGWTEDDSIVFARELKAAGVDLVDCSSGGNMRAGATNSNLARGPGYQVALSEMLRREAEIATAAVGMIRSAGYAESILQQQKADLICIGRQMLFNPFWVRHAAWELGLDQNFSTWPEPYGWWLDKWAKALATNGEDPLGAEVFPEMIMGEDRI</sequence>
<dbReference type="GO" id="GO:0010181">
    <property type="term" value="F:FMN binding"/>
    <property type="evidence" value="ECO:0007669"/>
    <property type="project" value="InterPro"/>
</dbReference>
<evidence type="ECO:0000256" key="1">
    <source>
        <dbReference type="ARBA" id="ARBA00001917"/>
    </source>
</evidence>
<organism evidence="7 8">
    <name type="scientific">Aliirhizobium smilacinae</name>
    <dbReference type="NCBI Taxonomy" id="1395944"/>
    <lineage>
        <taxon>Bacteria</taxon>
        <taxon>Pseudomonadati</taxon>
        <taxon>Pseudomonadota</taxon>
        <taxon>Alphaproteobacteria</taxon>
        <taxon>Hyphomicrobiales</taxon>
        <taxon>Rhizobiaceae</taxon>
        <taxon>Aliirhizobium</taxon>
    </lineage>
</organism>
<evidence type="ECO:0000256" key="3">
    <source>
        <dbReference type="ARBA" id="ARBA00022643"/>
    </source>
</evidence>
<dbReference type="SUPFAM" id="SSF51395">
    <property type="entry name" value="FMN-linked oxidoreductases"/>
    <property type="match status" value="1"/>
</dbReference>
<dbReference type="InterPro" id="IPR013785">
    <property type="entry name" value="Aldolase_TIM"/>
</dbReference>
<dbReference type="CDD" id="cd02932">
    <property type="entry name" value="OYE_YqiM_FMN"/>
    <property type="match status" value="1"/>
</dbReference>
<dbReference type="GO" id="GO:0003959">
    <property type="term" value="F:NADPH dehydrogenase activity"/>
    <property type="evidence" value="ECO:0007669"/>
    <property type="project" value="InterPro"/>
</dbReference>
<gene>
    <name evidence="7" type="ORF">FHP24_27010</name>
</gene>
<keyword evidence="8" id="KW-1185">Reference proteome</keyword>
<dbReference type="Gene3D" id="3.20.20.70">
    <property type="entry name" value="Aldolase class I"/>
    <property type="match status" value="1"/>
</dbReference>
<dbReference type="InterPro" id="IPR044152">
    <property type="entry name" value="YqjM-like"/>
</dbReference>
<evidence type="ECO:0000256" key="2">
    <source>
        <dbReference type="ARBA" id="ARBA00022630"/>
    </source>
</evidence>
<dbReference type="Proteomes" id="UP000311605">
    <property type="component" value="Unassembled WGS sequence"/>
</dbReference>
<comment type="cofactor">
    <cofactor evidence="1">
        <name>FMN</name>
        <dbReference type="ChEBI" id="CHEBI:58210"/>
    </cofactor>
</comment>
<dbReference type="PANTHER" id="PTHR43303">
    <property type="entry name" value="NADPH DEHYDROGENASE C23G7.10C-RELATED"/>
    <property type="match status" value="1"/>
</dbReference>
<feature type="domain" description="NADH:flavin oxidoreductase/NADH oxidase N-terminal" evidence="6">
    <location>
        <begin position="6"/>
        <end position="348"/>
    </location>
</feature>
<dbReference type="EMBL" id="VDMN01000010">
    <property type="protein sequence ID" value="TNM60146.1"/>
    <property type="molecule type" value="Genomic_DNA"/>
</dbReference>
<dbReference type="AlphaFoldDB" id="A0A5C4X9K9"/>
<protein>
    <submittedName>
        <fullName evidence="7">NADH:flavin oxidoreductase/NADH oxidase</fullName>
    </submittedName>
</protein>